<proteinExistence type="predicted"/>
<dbReference type="Proteomes" id="UP000075885">
    <property type="component" value="Unassembled WGS sequence"/>
</dbReference>
<evidence type="ECO:0000313" key="2">
    <source>
        <dbReference type="EnsemblMetazoa" id="AEPI008887-PA"/>
    </source>
</evidence>
<protein>
    <recommendedName>
        <fullName evidence="4">Protein TsetseEP domain-containing protein</fullName>
    </recommendedName>
</protein>
<feature type="signal peptide" evidence="1">
    <location>
        <begin position="1"/>
        <end position="25"/>
    </location>
</feature>
<reference evidence="2" key="2">
    <citation type="submission" date="2020-05" db="UniProtKB">
        <authorList>
            <consortium name="EnsemblMetazoa"/>
        </authorList>
    </citation>
    <scope>IDENTIFICATION</scope>
    <source>
        <strain evidence="2">Epiroticus2</strain>
    </source>
</reference>
<evidence type="ECO:0000256" key="1">
    <source>
        <dbReference type="SAM" id="SignalP"/>
    </source>
</evidence>
<reference evidence="3" key="1">
    <citation type="submission" date="2013-03" db="EMBL/GenBank/DDBJ databases">
        <title>The Genome Sequence of Anopheles epiroticus epiroticus2.</title>
        <authorList>
            <consortium name="The Broad Institute Genomics Platform"/>
            <person name="Neafsey D.E."/>
            <person name="Howell P."/>
            <person name="Walker B."/>
            <person name="Young S.K."/>
            <person name="Zeng Q."/>
            <person name="Gargeya S."/>
            <person name="Fitzgerald M."/>
            <person name="Haas B."/>
            <person name="Abouelleil A."/>
            <person name="Allen A.W."/>
            <person name="Alvarado L."/>
            <person name="Arachchi H.M."/>
            <person name="Berlin A.M."/>
            <person name="Chapman S.B."/>
            <person name="Gainer-Dewar J."/>
            <person name="Goldberg J."/>
            <person name="Griggs A."/>
            <person name="Gujja S."/>
            <person name="Hansen M."/>
            <person name="Howarth C."/>
            <person name="Imamovic A."/>
            <person name="Ireland A."/>
            <person name="Larimer J."/>
            <person name="McCowan C."/>
            <person name="Murphy C."/>
            <person name="Pearson M."/>
            <person name="Poon T.W."/>
            <person name="Priest M."/>
            <person name="Roberts A."/>
            <person name="Saif S."/>
            <person name="Shea T."/>
            <person name="Sisk P."/>
            <person name="Sykes S."/>
            <person name="Wortman J."/>
            <person name="Nusbaum C."/>
            <person name="Birren B."/>
        </authorList>
    </citation>
    <scope>NUCLEOTIDE SEQUENCE [LARGE SCALE GENOMIC DNA]</scope>
    <source>
        <strain evidence="3">Epiroticus2</strain>
    </source>
</reference>
<accession>A0A182PPK8</accession>
<dbReference type="EnsemblMetazoa" id="AEPI008887-RA">
    <property type="protein sequence ID" value="AEPI008887-PA"/>
    <property type="gene ID" value="AEPI008887"/>
</dbReference>
<evidence type="ECO:0008006" key="4">
    <source>
        <dbReference type="Google" id="ProtNLM"/>
    </source>
</evidence>
<name>A0A182PPK8_9DIPT</name>
<evidence type="ECO:0000313" key="3">
    <source>
        <dbReference type="Proteomes" id="UP000075885"/>
    </source>
</evidence>
<organism evidence="2 3">
    <name type="scientific">Anopheles epiroticus</name>
    <dbReference type="NCBI Taxonomy" id="199890"/>
    <lineage>
        <taxon>Eukaryota</taxon>
        <taxon>Metazoa</taxon>
        <taxon>Ecdysozoa</taxon>
        <taxon>Arthropoda</taxon>
        <taxon>Hexapoda</taxon>
        <taxon>Insecta</taxon>
        <taxon>Pterygota</taxon>
        <taxon>Neoptera</taxon>
        <taxon>Endopterygota</taxon>
        <taxon>Diptera</taxon>
        <taxon>Nematocera</taxon>
        <taxon>Culicoidea</taxon>
        <taxon>Culicidae</taxon>
        <taxon>Anophelinae</taxon>
        <taxon>Anopheles</taxon>
    </lineage>
</organism>
<dbReference type="VEuPathDB" id="VectorBase:AEPI008887"/>
<keyword evidence="1" id="KW-0732">Signal</keyword>
<sequence length="490" mass="52416">MVHWWTVGLLLIVGGVFFGGRPCNGAGDFGLPYSVPGFEASFRSGIGSGIVAVVKANASLLKYEANLDRSGATTVLYDVATNLTSPLNKVMGHVAAAFGANGTESMKMLADELQGTIEPTKVALEEASSKIRTLEGAVRPNAFNTLATNVSTIEAEIESLAASWPSFVAAVAMASADDSTYGASNISSLITPAIVQSLTAPILAINSALTDIASMYGTIGKDRINAIGIETNTNTSIQNSVQDLAGSVTIANRTFTDAARQIEQQCNNTVRQVRDVYNQLLGRLAEDTSVVKVKRFLEQLEAQGLEQNRRTGELLRDLASHYRQSIQSAGDAIGERLFGATAALIDEATASDNGNADRCLQRYIGDFRQGTYAATRLSVCYQVDARTVGYFSTANTAFLEQLRNGAVYGNQAQSVCAQGSAGCVAEYLDQLEGISMQNQARMNAFATFLGEEMVGLRDRYDVCTRAVRADVEHLVQATNEKFQKCLVTGR</sequence>
<feature type="chain" id="PRO_5008131701" description="Protein TsetseEP domain-containing protein" evidence="1">
    <location>
        <begin position="26"/>
        <end position="490"/>
    </location>
</feature>
<dbReference type="AlphaFoldDB" id="A0A182PPK8"/>
<keyword evidence="3" id="KW-1185">Reference proteome</keyword>